<geneLocation type="plasmid" evidence="5">
    <name>pcblh4a</name>
</geneLocation>
<dbReference type="GO" id="GO:0003955">
    <property type="term" value="F:NAD(P)H dehydrogenase (quinone) activity"/>
    <property type="evidence" value="ECO:0007669"/>
    <property type="project" value="TreeGrafter"/>
</dbReference>
<name>A0A2R4LXV1_9RHOB</name>
<organism evidence="4 5">
    <name type="scientific">Celeribacter baekdonensis</name>
    <dbReference type="NCBI Taxonomy" id="875171"/>
    <lineage>
        <taxon>Bacteria</taxon>
        <taxon>Pseudomonadati</taxon>
        <taxon>Pseudomonadota</taxon>
        <taxon>Alphaproteobacteria</taxon>
        <taxon>Rhodobacterales</taxon>
        <taxon>Roseobacteraceae</taxon>
        <taxon>Celeribacter</taxon>
    </lineage>
</organism>
<dbReference type="OrthoDB" id="9798454at2"/>
<dbReference type="PANTHER" id="PTHR10204:SF34">
    <property type="entry name" value="NAD(P)H DEHYDROGENASE [QUINONE] 1 ISOFORM 1"/>
    <property type="match status" value="1"/>
</dbReference>
<comment type="similarity">
    <text evidence="1">Belongs to the NAD(P)H dehydrogenase (quinone) family.</text>
</comment>
<feature type="domain" description="Flavodoxin-like fold" evidence="3">
    <location>
        <begin position="1"/>
        <end position="191"/>
    </location>
</feature>
<evidence type="ECO:0000313" key="4">
    <source>
        <dbReference type="EMBL" id="AVW89713.1"/>
    </source>
</evidence>
<dbReference type="InterPro" id="IPR029039">
    <property type="entry name" value="Flavoprotein-like_sf"/>
</dbReference>
<sequence>MNVLIVYNHPYEGSFCAAILAAVTKGLLSAGHEIDLMHLDADDFDPVMRSKDLRAFAMARNDPEAAFALLDPRVQAYRDRLQAAEHIVFVFPIWWELMPARMKGFVDKVIFPGIAYDYTEKGSTGMVSLLKRLKGVTVITTMNTPWCLYWLIFGNAIQRALMRGTFWKIGVKNRTWISLNNVKGQTQAKRQSWLTQIEGRMRGLPM</sequence>
<protein>
    <submittedName>
        <fullName evidence="4">NADPH:quinone reductase</fullName>
    </submittedName>
</protein>
<dbReference type="GO" id="GO:0005829">
    <property type="term" value="C:cytosol"/>
    <property type="evidence" value="ECO:0007669"/>
    <property type="project" value="TreeGrafter"/>
</dbReference>
<dbReference type="SUPFAM" id="SSF52218">
    <property type="entry name" value="Flavoproteins"/>
    <property type="match status" value="1"/>
</dbReference>
<proteinExistence type="inferred from homology"/>
<evidence type="ECO:0000259" key="3">
    <source>
        <dbReference type="Pfam" id="PF02525"/>
    </source>
</evidence>
<evidence type="ECO:0000256" key="2">
    <source>
        <dbReference type="ARBA" id="ARBA00023002"/>
    </source>
</evidence>
<gene>
    <name evidence="4" type="ORF">DA792_00425</name>
</gene>
<evidence type="ECO:0000256" key="1">
    <source>
        <dbReference type="ARBA" id="ARBA00006252"/>
    </source>
</evidence>
<dbReference type="Gene3D" id="3.40.50.360">
    <property type="match status" value="1"/>
</dbReference>
<dbReference type="EMBL" id="CP028472">
    <property type="protein sequence ID" value="AVW89713.1"/>
    <property type="molecule type" value="Genomic_DNA"/>
</dbReference>
<evidence type="ECO:0000313" key="5">
    <source>
        <dbReference type="Proteomes" id="UP000241447"/>
    </source>
</evidence>
<keyword evidence="2" id="KW-0560">Oxidoreductase</keyword>
<dbReference type="RefSeq" id="WP_107717412.1">
    <property type="nucleotide sequence ID" value="NZ_CP028472.1"/>
</dbReference>
<dbReference type="Proteomes" id="UP000241447">
    <property type="component" value="Plasmid pCBLh4a"/>
</dbReference>
<dbReference type="KEGG" id="cbak:DA792_00425"/>
<reference evidence="4 5" key="1">
    <citation type="submission" date="2018-03" db="EMBL/GenBank/DDBJ databases">
        <title>The Complete Genome of Celeribacter baekdonensis strain LH4, a Thiosulfate-Oxidizing Alphaproteobacterium Isolated from Gulf of Mexico Continental Slope Sediments.</title>
        <authorList>
            <person name="Flood B.E."/>
            <person name="Bailey J.V."/>
            <person name="Leprich D."/>
        </authorList>
    </citation>
    <scope>NUCLEOTIDE SEQUENCE [LARGE SCALE GENOMIC DNA]</scope>
    <source>
        <strain evidence="4 5">LH4</strain>
        <plasmid evidence="5">Plasmid pcblh4a</plasmid>
    </source>
</reference>
<dbReference type="InterPro" id="IPR051545">
    <property type="entry name" value="NAD(P)H_dehydrogenase_qn"/>
</dbReference>
<accession>A0A2R4LXV1</accession>
<dbReference type="InterPro" id="IPR003680">
    <property type="entry name" value="Flavodoxin_fold"/>
</dbReference>
<dbReference type="Pfam" id="PF02525">
    <property type="entry name" value="Flavodoxin_2"/>
    <property type="match status" value="1"/>
</dbReference>
<dbReference type="AlphaFoldDB" id="A0A2R4LXV1"/>
<dbReference type="PANTHER" id="PTHR10204">
    <property type="entry name" value="NAD P H OXIDOREDUCTASE-RELATED"/>
    <property type="match status" value="1"/>
</dbReference>
<keyword evidence="4" id="KW-0614">Plasmid</keyword>